<dbReference type="Pfam" id="PF14103">
    <property type="entry name" value="DUF4276"/>
    <property type="match status" value="1"/>
</dbReference>
<accession>A0ABN1UZ10</accession>
<comment type="caution">
    <text evidence="1">The sequence shown here is derived from an EMBL/GenBank/DDBJ whole genome shotgun (WGS) entry which is preliminary data.</text>
</comment>
<evidence type="ECO:0000313" key="2">
    <source>
        <dbReference type="Proteomes" id="UP001501371"/>
    </source>
</evidence>
<gene>
    <name evidence="1" type="ORF">GCM10009654_44650</name>
</gene>
<evidence type="ECO:0000313" key="1">
    <source>
        <dbReference type="EMBL" id="GAA1182456.1"/>
    </source>
</evidence>
<dbReference type="Proteomes" id="UP001501371">
    <property type="component" value="Unassembled WGS sequence"/>
</dbReference>
<keyword evidence="2" id="KW-1185">Reference proteome</keyword>
<dbReference type="EMBL" id="BAAAKV010000042">
    <property type="protein sequence ID" value="GAA1182456.1"/>
    <property type="molecule type" value="Genomic_DNA"/>
</dbReference>
<evidence type="ECO:0008006" key="3">
    <source>
        <dbReference type="Google" id="ProtNLM"/>
    </source>
</evidence>
<dbReference type="InterPro" id="IPR025455">
    <property type="entry name" value="DUF4276"/>
</dbReference>
<name>A0ABN1UZ10_9ACTN</name>
<proteinExistence type="predicted"/>
<protein>
    <recommendedName>
        <fullName evidence="3">DUF4276 family protein</fullName>
    </recommendedName>
</protein>
<organism evidence="1 2">
    <name type="scientific">Streptomyces hebeiensis</name>
    <dbReference type="NCBI Taxonomy" id="229486"/>
    <lineage>
        <taxon>Bacteria</taxon>
        <taxon>Bacillati</taxon>
        <taxon>Actinomycetota</taxon>
        <taxon>Actinomycetes</taxon>
        <taxon>Kitasatosporales</taxon>
        <taxon>Streptomycetaceae</taxon>
        <taxon>Streptomyces</taxon>
    </lineage>
</organism>
<sequence length="240" mass="25980">MVDPGPSGSGEAGEMRQVHVLVEGATEERLVQQVLQPELLVRDIWVTPVALKTRRAAGRPHDKGGVSRWPKIEHDIRALLRNPAVDTVTTMLDLYGLPSDTPGLSGAPAGDAYARVGHIEEAMARVIDDERFVPFLVLHETEAWVLAAANELAELIESPRLADVLRSHVTAAGGPELVNDGPDTAPSKRILRAHPAYRKVVDGPDAIELLGLGALRTACPHLDAWLKRLESESGSRDRCS</sequence>
<reference evidence="1 2" key="1">
    <citation type="journal article" date="2019" name="Int. J. Syst. Evol. Microbiol.">
        <title>The Global Catalogue of Microorganisms (GCM) 10K type strain sequencing project: providing services to taxonomists for standard genome sequencing and annotation.</title>
        <authorList>
            <consortium name="The Broad Institute Genomics Platform"/>
            <consortium name="The Broad Institute Genome Sequencing Center for Infectious Disease"/>
            <person name="Wu L."/>
            <person name="Ma J."/>
        </authorList>
    </citation>
    <scope>NUCLEOTIDE SEQUENCE [LARGE SCALE GENOMIC DNA]</scope>
    <source>
        <strain evidence="1 2">JCM 12696</strain>
    </source>
</reference>